<keyword evidence="1" id="KW-0418">Kinase</keyword>
<accession>A0ACA9Y7M8</accession>
<dbReference type="Proteomes" id="UP001152531">
    <property type="component" value="Unassembled WGS sequence"/>
</dbReference>
<proteinExistence type="predicted"/>
<evidence type="ECO:0000313" key="2">
    <source>
        <dbReference type="Proteomes" id="UP001152531"/>
    </source>
</evidence>
<dbReference type="EMBL" id="CALSDN010000005">
    <property type="protein sequence ID" value="CAH6721028.1"/>
    <property type="molecule type" value="Genomic_DNA"/>
</dbReference>
<name>A0ACA9Y7M8_9ASCO</name>
<organism evidence="1 2">
    <name type="scientific">[Candida] jaroonii</name>
    <dbReference type="NCBI Taxonomy" id="467808"/>
    <lineage>
        <taxon>Eukaryota</taxon>
        <taxon>Fungi</taxon>
        <taxon>Dikarya</taxon>
        <taxon>Ascomycota</taxon>
        <taxon>Saccharomycotina</taxon>
        <taxon>Pichiomycetes</taxon>
        <taxon>Debaryomycetaceae</taxon>
        <taxon>Yamadazyma</taxon>
    </lineage>
</organism>
<comment type="caution">
    <text evidence="1">The sequence shown here is derived from an EMBL/GenBank/DDBJ whole genome shotgun (WGS) entry which is preliminary data.</text>
</comment>
<protein>
    <submittedName>
        <fullName evidence="1">Histidine protein kinase 1</fullName>
    </submittedName>
</protein>
<evidence type="ECO:0000313" key="1">
    <source>
        <dbReference type="EMBL" id="CAH6721028.1"/>
    </source>
</evidence>
<gene>
    <name evidence="1" type="ORF">CLIB1444_05S01970</name>
</gene>
<reference evidence="1" key="1">
    <citation type="submission" date="2022-06" db="EMBL/GenBank/DDBJ databases">
        <authorList>
            <person name="Legras J.-L."/>
            <person name="Devillers H."/>
            <person name="Grondin C."/>
        </authorList>
    </citation>
    <scope>NUCLEOTIDE SEQUENCE</scope>
    <source>
        <strain evidence="1">CLIB 1444</strain>
    </source>
</reference>
<keyword evidence="2" id="KW-1185">Reference proteome</keyword>
<sequence length="2433" mass="278434">MKGSSDSEQELFTSTNTSNTELEGKPMESTSGSSVDSNIEEVFPIASKAKGPNMKNVSHQMDDEKPQILDGLMEQNDGRVGYDFKLDNFDSFLKDIDRPFDLPTKEESRPDKAHNKELFINLLKEEHNIDLTHRLTSSFLMKSMIYYGTDTVSGKNYVVKLGYDLKDTKFSHSMINEWYVLSGKNSFRTSAINKISDDHFKTPRTLPLNVKGIGYPLKVLNLQNGDSKRAALIYDNTKDYITIRKYYNLDSPKVFTDMDSAPSINSNGSFTNNMNNFPSSFEPLSNTSMKFTRNPIETISILNDMISTLKTLSVIHDYGFVQNFLTTANILKSTKIPDDVLIAGFEHSFAVQREDCTSSHRRSMATDFPENFTFMSPESLSDSGKGSDFQSDFYSFGVVLYELFVGKVPFSHDNPAKLIKMHLNHKPIQPILLANISQDLNDIIMKLLEKDPLARYSNCETLINDLIDVKNQYLDDLNLLSLPHLNHEYPSFDTTKILVRSETYESPFSDIDSARPILFPSKVYGRSEEYKKIIDTYNNMGIGLSSVLIHGYPGSGKTTLFHDLMEVVSGKGEFYCYFKYNMFNGTGGIYHSFINGLRSILRQILDSSREVIEKWRHYMISNIPIDLNVLLDLMPEFSALLGSKYSTIIKSPPARNKDNHPQQKNSANGEDTFDLELRVRYLIKSLYGLFAINGLTVFLDDVQFATIGEWRMYAEILDFLDSGDVKGNHSFKLFLTFENCDNIVVPIDDVKKYLGRYNGLMETFELGPIGFESFSEFWKQCTVYRDESIIRNKKKAPTSFDSMAPDPLEKEDDGFVDEHFISFTRELYDSCKGNVLVCETGISHLYWNDKAHYQPSRGLIEGSWMFDEVVDTKDCSPIDRVMIPIKKKLHGLPNECKELLKLVSVLANSDFNLYELQVVSGLEMKEIFSLLTVCINYRIVTPTSVSYKFPFHLTNPASQSPDLDDFPIDIPSEIIMELCKDTTFSFYHDSIRRCIYNELIQKEELSKINFTIAMNYHRAFLRGQLSNDNISKYLLMGKHFSQAIDPNFGPGLVPQVLELSEDEIRAIYLNVFIESGKNALVTYNFEDSVNFFNDALKFIPKLDTTLRLKNLITIAQLYFSLDDHKKCLSVINSIQQEYQYNDLVFLNTKIHCLISLRKYQETIDVAIKGLKLLNIEISLDEEECNEISLKYSNQLPLTISEIRDLKNLSRTTNSDITNVYEMISDLIQPTYNGTQLYLKDALAYQLVSLMRKYGTSGHCAIPLIHIANNKAKTGDRSKFLRAVEYVKVAMDLLESDESITYSYIQSVYELYLSTMACFIEPVNMLLKYSEIFLSSTRNFFKTNAGLRDMITGFSRVHLMYFCGQSFYEIAKSLSKQEHDYYMVINEEFRDLQALGIKMYKGLATIEEYNTLIEAEPRSIDYLYVANLIKVGHSMDIERYDDCMDIILNRMEHFNEFIPNTITHPEYYFCVAVCIGSFHKLNKKFDREVIISLRDKVKNFFNLWAEVCPINFKCKFLLTKVLMDFDEEIPSMSKLDMFEEAIEHAKRYGHWYGVAWGYERCANWLMEINSNSRRIPHFAKNAIYYGKVLGMTVRNSFIEKKYAEYLKKYNWAGIDDFDDHENLNSNDTLESMIDLSAFKGEAENGDMKDFIKKFEKDKAAFKFDINCFAKSPTPIYKKLNNFFARDIKYFPAPMEVKSKEQELKVKLSEEFEYENDDIDLNQAVKSCLAISESSTNEIILIRLLQSCIRFSEVDYGVVVIIEDDDEPFIQAIGSPSNIYNLYNEPLSSRSDLCPRSVVNYVIQTEEILNRDEDELFFQNRFSEDEYYSNNNCYSMICIPLKNNNGKTSGALYLESQKRKSVTKINPMKSFFNSKKRDLINLLCCQATVSLTKIDLYSQMENAKRIAEDATAEKASFLANMSHEIRTPFNSLLSCSIFLLDTDLDKTQREYVETIRNSSMVTLNIIDGILAFSKIEHGSFTLANEPFSLIDSVENAIQLVGEQAIINNLELVFFNRCPKIKHIFGDETRFRQIIINLVGNAVKFTNEGHIIVEVSGKPIIGNRFEIAISVKDTGIGIPKNSTSKVFGAFSQVDSSSRRIYGGSGLGLAISKKLADLMGGTLTFDSIEGKGSTFYFVVNAEVELIQEPEIKYIREVNKETGDEEPLSTVMVDYHQLTSQSLKESLKWFGFDVDIVTEVDDLSESAVQGLKSIFIHIDLYDEFLEKFKPVIGNNEIKVILISQFGKSLPKEIDDNNIFSILLVPFQKPKIMELIRNLNNVGGNVIESQEEPKNDELFAEKYPLKILIAEDNLINLRVALQHLKKLGYQADHAKDGVEVINKCLDKLKNQDYYDVILMDIQMPRKDGITATIELKDLFNNNNKQSYLPEIVALTANVAGEDRQRSLDCGMIDFVSKPILPVNLMTVLKKVGQRRLDVQ</sequence>
<keyword evidence="1" id="KW-0808">Transferase</keyword>